<evidence type="ECO:0000256" key="8">
    <source>
        <dbReference type="SAM" id="MobiDB-lite"/>
    </source>
</evidence>
<protein>
    <recommendedName>
        <fullName evidence="10">Copper acquisition factor BIM1-like domain-containing protein</fullName>
    </recommendedName>
</protein>
<feature type="region of interest" description="Disordered" evidence="8">
    <location>
        <begin position="193"/>
        <end position="226"/>
    </location>
</feature>
<dbReference type="EMBL" id="HG970335">
    <property type="status" value="NOT_ANNOTATED_CDS"/>
    <property type="molecule type" value="Genomic_DNA"/>
</dbReference>
<feature type="domain" description="Copper acquisition factor BIM1-like" evidence="10">
    <location>
        <begin position="40"/>
        <end position="176"/>
    </location>
</feature>
<evidence type="ECO:0000256" key="3">
    <source>
        <dbReference type="ARBA" id="ARBA00022622"/>
    </source>
</evidence>
<keyword evidence="2" id="KW-1003">Cell membrane</keyword>
<evidence type="ECO:0000256" key="4">
    <source>
        <dbReference type="ARBA" id="ARBA00022729"/>
    </source>
</evidence>
<keyword evidence="9" id="KW-0812">Transmembrane</keyword>
<dbReference type="PANTHER" id="PTHR34992">
    <property type="entry name" value="HYPHAL ANASTAMOSIS-7 PROTEIN"/>
    <property type="match status" value="1"/>
</dbReference>
<accession>A0A098DWK1</accession>
<reference evidence="11" key="3">
    <citation type="submission" date="2017-01" db="UniProtKB">
        <authorList>
            <consortium name="EnsemblFungi"/>
        </authorList>
    </citation>
    <scope>IDENTIFICATION</scope>
    <source>
        <strain evidence="11">PH-1 / ATCC MYA-4620 / FGSC 9075 / NRRL 31084</strain>
    </source>
</reference>
<keyword evidence="4" id="KW-0732">Signal</keyword>
<dbReference type="GO" id="GO:0098552">
    <property type="term" value="C:side of membrane"/>
    <property type="evidence" value="ECO:0007669"/>
    <property type="project" value="UniProtKB-KW"/>
</dbReference>
<dbReference type="GO" id="GO:0005886">
    <property type="term" value="C:plasma membrane"/>
    <property type="evidence" value="ECO:0007669"/>
    <property type="project" value="UniProtKB-SubCell"/>
</dbReference>
<keyword evidence="9" id="KW-1133">Transmembrane helix</keyword>
<comment type="subcellular location">
    <subcellularLocation>
        <location evidence="1">Cell membrane</location>
        <topology evidence="1">Lipid-anchor</topology>
        <topology evidence="1">GPI-anchor</topology>
    </subcellularLocation>
</comment>
<keyword evidence="3" id="KW-0336">GPI-anchor</keyword>
<dbReference type="PANTHER" id="PTHR34992:SF1">
    <property type="entry name" value="COPPER ACQUISITION FACTOR BIM1-LIKE DOMAIN-CONTAINING PROTEIN"/>
    <property type="match status" value="1"/>
</dbReference>
<proteinExistence type="predicted"/>
<feature type="transmembrane region" description="Helical" evidence="9">
    <location>
        <begin position="228"/>
        <end position="249"/>
    </location>
</feature>
<reference evidence="11" key="1">
    <citation type="journal article" date="2007" name="Science">
        <title>The Fusarium graminearum genome reveals a link between localized polymorphism and pathogen specialization.</title>
        <authorList>
            <person name="Cuomo C.A."/>
            <person name="Gueldener U."/>
            <person name="Xu J.-R."/>
            <person name="Trail F."/>
            <person name="Turgeon B.G."/>
            <person name="Di Pietro A."/>
            <person name="Walton J.D."/>
            <person name="Ma L.-J."/>
            <person name="Baker S.E."/>
            <person name="Rep M."/>
            <person name="Adam G."/>
            <person name="Antoniw J."/>
            <person name="Baldwin T."/>
            <person name="Calvo S.E."/>
            <person name="Chang Y.-L."/>
            <person name="DeCaprio D."/>
            <person name="Gale L.R."/>
            <person name="Gnerre S."/>
            <person name="Goswami R.S."/>
            <person name="Hammond-Kosack K."/>
            <person name="Harris L.J."/>
            <person name="Hilburn K."/>
            <person name="Kennell J.C."/>
            <person name="Kroken S."/>
            <person name="Magnuson J.K."/>
            <person name="Mannhaupt G."/>
            <person name="Mauceli E.W."/>
            <person name="Mewes H.-W."/>
            <person name="Mitterbauer R."/>
            <person name="Muehlbauer G."/>
            <person name="Muensterkoetter M."/>
            <person name="Nelson D."/>
            <person name="O'Donnell K."/>
            <person name="Ouellet T."/>
            <person name="Qi W."/>
            <person name="Quesneville H."/>
            <person name="Roncero M.I.G."/>
            <person name="Seong K.-Y."/>
            <person name="Tetko I.V."/>
            <person name="Urban M."/>
            <person name="Waalwijk C."/>
            <person name="Ward T.J."/>
            <person name="Yao J."/>
            <person name="Birren B.W."/>
            <person name="Kistler H.C."/>
        </authorList>
    </citation>
    <scope>NUCLEOTIDE SEQUENCE [LARGE SCALE GENOMIC DNA]</scope>
    <source>
        <strain evidence="11">PH-1 / ATCC MYA-4620 / FGSC 9075 / NRRL 31084</strain>
    </source>
</reference>
<feature type="compositionally biased region" description="Low complexity" evidence="8">
    <location>
        <begin position="194"/>
        <end position="216"/>
    </location>
</feature>
<name>A0A098DWK1_GIBZE</name>
<keyword evidence="6" id="KW-0325">Glycoprotein</keyword>
<gene>
    <name evidence="11" type="primary">FG06564.1</name>
</gene>
<dbReference type="InterPro" id="IPR046530">
    <property type="entry name" value="BIM1-like_dom"/>
</dbReference>
<keyword evidence="5 9" id="KW-0472">Membrane</keyword>
<keyword evidence="7" id="KW-0449">Lipoprotein</keyword>
<dbReference type="EnsemblFungi" id="CEF85732">
    <property type="protein sequence ID" value="CEF85732"/>
    <property type="gene ID" value="FGRRES_06564_M"/>
</dbReference>
<sequence length="250" mass="26271">MTPPNLTHSSILYSTLTYTSITMRSSVLLSAAALCGLSLAHFEVKYPDTIGFKDDDEDKSPCGGFTPDLSKDKLVDFHVGGEAIALRSTHQQGNWLFRVTLDEEASGGWEQVYPIVQQSGLGDFCQPHVTVPEKYAGKKGWVNVVSSAVDGLLYQCIAANFVKGKADAPSECKNASSVKAYFVDDDKLSALVDGGSNSTESSTGTATSTGSASSSTETKDSGAAPQSWSANGVGMITVLSMAFVGGALFI</sequence>
<evidence type="ECO:0000256" key="6">
    <source>
        <dbReference type="ARBA" id="ARBA00023180"/>
    </source>
</evidence>
<dbReference type="Pfam" id="PF20238">
    <property type="entry name" value="BIM1-like_dom"/>
    <property type="match status" value="1"/>
</dbReference>
<evidence type="ECO:0000256" key="1">
    <source>
        <dbReference type="ARBA" id="ARBA00004609"/>
    </source>
</evidence>
<reference evidence="11" key="2">
    <citation type="journal article" date="2010" name="Nature">
        <title>Comparative genomics reveals mobile pathogenicity chromosomes in Fusarium.</title>
        <authorList>
            <person name="Ma L.J."/>
            <person name="van der Does H.C."/>
            <person name="Borkovich K.A."/>
            <person name="Coleman J.J."/>
            <person name="Daboussi M.J."/>
            <person name="Di Pietro A."/>
            <person name="Dufresne M."/>
            <person name="Freitag M."/>
            <person name="Grabherr M."/>
            <person name="Henrissat B."/>
            <person name="Houterman P.M."/>
            <person name="Kang S."/>
            <person name="Shim W.B."/>
            <person name="Woloshuk C."/>
            <person name="Xie X."/>
            <person name="Xu J.R."/>
            <person name="Antoniw J."/>
            <person name="Baker S.E."/>
            <person name="Bluhm B.H."/>
            <person name="Breakspear A."/>
            <person name="Brown D.W."/>
            <person name="Butchko R.A."/>
            <person name="Chapman S."/>
            <person name="Coulson R."/>
            <person name="Coutinho P.M."/>
            <person name="Danchin E.G."/>
            <person name="Diener A."/>
            <person name="Gale L.R."/>
            <person name="Gardiner D.M."/>
            <person name="Goff S."/>
            <person name="Hammond-Kosack K.E."/>
            <person name="Hilburn K."/>
            <person name="Hua-Van A."/>
            <person name="Jonkers W."/>
            <person name="Kazan K."/>
            <person name="Kodira C.D."/>
            <person name="Koehrsen M."/>
            <person name="Kumar L."/>
            <person name="Lee Y.H."/>
            <person name="Li L."/>
            <person name="Manners J.M."/>
            <person name="Miranda-Saavedra D."/>
            <person name="Mukherjee M."/>
            <person name="Park G."/>
            <person name="Park J."/>
            <person name="Park S.Y."/>
            <person name="Proctor R.H."/>
            <person name="Regev A."/>
            <person name="Ruiz-Roldan M.C."/>
            <person name="Sain D."/>
            <person name="Sakthikumar S."/>
            <person name="Sykes S."/>
            <person name="Schwartz D.C."/>
            <person name="Turgeon B.G."/>
            <person name="Wapinski I."/>
            <person name="Yoder O."/>
            <person name="Young S."/>
            <person name="Zeng Q."/>
            <person name="Zhou S."/>
            <person name="Galagan J."/>
            <person name="Cuomo C.A."/>
            <person name="Kistler H.C."/>
            <person name="Rep M."/>
        </authorList>
    </citation>
    <scope>GENOME REANNOTATION</scope>
    <source>
        <strain evidence="11">PH-1 / ATCC MYA-4620 / FGSC 9075 / NRRL 31084</strain>
    </source>
</reference>
<evidence type="ECO:0000313" key="11">
    <source>
        <dbReference type="EnsemblFungi" id="CEF85732"/>
    </source>
</evidence>
<evidence type="ECO:0000256" key="7">
    <source>
        <dbReference type="ARBA" id="ARBA00023288"/>
    </source>
</evidence>
<evidence type="ECO:0000256" key="9">
    <source>
        <dbReference type="SAM" id="Phobius"/>
    </source>
</evidence>
<accession>A0A0E0SH19</accession>
<evidence type="ECO:0000259" key="10">
    <source>
        <dbReference type="Pfam" id="PF20238"/>
    </source>
</evidence>
<dbReference type="AlphaFoldDB" id="A0A098DWK1"/>
<organism evidence="11">
    <name type="scientific">Gibberella zeae (strain ATCC MYA-4620 / CBS 123657 / FGSC 9075 / NRRL 31084 / PH-1)</name>
    <name type="common">Wheat head blight fungus</name>
    <name type="synonym">Fusarium graminearum</name>
    <dbReference type="NCBI Taxonomy" id="229533"/>
    <lineage>
        <taxon>Eukaryota</taxon>
        <taxon>Fungi</taxon>
        <taxon>Dikarya</taxon>
        <taxon>Ascomycota</taxon>
        <taxon>Pezizomycotina</taxon>
        <taxon>Sordariomycetes</taxon>
        <taxon>Hypocreomycetidae</taxon>
        <taxon>Hypocreales</taxon>
        <taxon>Nectriaceae</taxon>
        <taxon>Fusarium</taxon>
    </lineage>
</organism>
<evidence type="ECO:0000256" key="5">
    <source>
        <dbReference type="ARBA" id="ARBA00023136"/>
    </source>
</evidence>
<dbReference type="CDD" id="cd21176">
    <property type="entry name" value="LPMO_auxiliary-like"/>
    <property type="match status" value="1"/>
</dbReference>
<evidence type="ECO:0000256" key="2">
    <source>
        <dbReference type="ARBA" id="ARBA00022475"/>
    </source>
</evidence>
<dbReference type="InterPro" id="IPR046936">
    <property type="entry name" value="BIM1-like"/>
</dbReference>